<feature type="transmembrane region" description="Helical" evidence="1">
    <location>
        <begin position="20"/>
        <end position="38"/>
    </location>
</feature>
<proteinExistence type="predicted"/>
<name>A0A5Q0Q8W2_9SPHI</name>
<dbReference type="KEGG" id="sphe:GFH32_02715"/>
<dbReference type="Proteomes" id="UP000326921">
    <property type="component" value="Chromosome"/>
</dbReference>
<evidence type="ECO:0000313" key="3">
    <source>
        <dbReference type="Proteomes" id="UP000326921"/>
    </source>
</evidence>
<dbReference type="EMBL" id="CP045652">
    <property type="protein sequence ID" value="QGA25291.1"/>
    <property type="molecule type" value="Genomic_DNA"/>
</dbReference>
<keyword evidence="1" id="KW-0472">Membrane</keyword>
<keyword evidence="1" id="KW-0812">Transmembrane</keyword>
<dbReference type="RefSeq" id="WP_153509612.1">
    <property type="nucleotide sequence ID" value="NZ_CP045652.1"/>
</dbReference>
<keyword evidence="3" id="KW-1185">Reference proteome</keyword>
<keyword evidence="1" id="KW-1133">Transmembrane helix</keyword>
<reference evidence="2 3" key="1">
    <citation type="submission" date="2019-10" db="EMBL/GenBank/DDBJ databases">
        <authorList>
            <person name="Dong K."/>
        </authorList>
    </citation>
    <scope>NUCLEOTIDE SEQUENCE [LARGE SCALE GENOMIC DNA]</scope>
    <source>
        <strain evidence="3">dk4302</strain>
    </source>
</reference>
<organism evidence="2 3">
    <name type="scientific">Sphingobacterium zhuxiongii</name>
    <dbReference type="NCBI Taxonomy" id="2662364"/>
    <lineage>
        <taxon>Bacteria</taxon>
        <taxon>Pseudomonadati</taxon>
        <taxon>Bacteroidota</taxon>
        <taxon>Sphingobacteriia</taxon>
        <taxon>Sphingobacteriales</taxon>
        <taxon>Sphingobacteriaceae</taxon>
        <taxon>Sphingobacterium</taxon>
    </lineage>
</organism>
<evidence type="ECO:0000256" key="1">
    <source>
        <dbReference type="SAM" id="Phobius"/>
    </source>
</evidence>
<sequence>MEEQLLFKEKQYLGRDMTWISVRLILALFCFIAYYINLEHVLSRQLFFIVGGGILIVSIIMLYMISYRTKVFPTHILLSGLWTTSVVKIDLSSVVKVEKRRYSSFIFNNPVYNLHKNGKIRFYSGGKDAVWLTDRDGLIYVIGSQHPQELFNAIEEARCKS</sequence>
<protein>
    <recommendedName>
        <fullName evidence="4">PH domain-containing protein</fullName>
    </recommendedName>
</protein>
<gene>
    <name evidence="2" type="ORF">GFH32_02715</name>
</gene>
<evidence type="ECO:0000313" key="2">
    <source>
        <dbReference type="EMBL" id="QGA25291.1"/>
    </source>
</evidence>
<feature type="transmembrane region" description="Helical" evidence="1">
    <location>
        <begin position="45"/>
        <end position="65"/>
    </location>
</feature>
<accession>A0A5Q0Q8W2</accession>
<dbReference type="AlphaFoldDB" id="A0A5Q0Q8W2"/>
<evidence type="ECO:0008006" key="4">
    <source>
        <dbReference type="Google" id="ProtNLM"/>
    </source>
</evidence>